<protein>
    <submittedName>
        <fullName evidence="1">Uncharacterized protein</fullName>
    </submittedName>
</protein>
<evidence type="ECO:0000313" key="1">
    <source>
        <dbReference type="EMBL" id="SOR31984.1"/>
    </source>
</evidence>
<accession>A0A2N9AXD0</accession>
<reference evidence="2" key="1">
    <citation type="submission" date="2017-10" db="EMBL/GenBank/DDBJ databases">
        <authorList>
            <person name="Regsiter A."/>
            <person name="William W."/>
        </authorList>
    </citation>
    <scope>NUCLEOTIDE SEQUENCE [LARGE SCALE GENOMIC DNA]</scope>
</reference>
<organism evidence="1 2">
    <name type="scientific">Methylorubrum extorquens</name>
    <name type="common">Methylobacterium dichloromethanicum</name>
    <name type="synonym">Methylobacterium extorquens</name>
    <dbReference type="NCBI Taxonomy" id="408"/>
    <lineage>
        <taxon>Bacteria</taxon>
        <taxon>Pseudomonadati</taxon>
        <taxon>Pseudomonadota</taxon>
        <taxon>Alphaproteobacteria</taxon>
        <taxon>Hyphomicrobiales</taxon>
        <taxon>Methylobacteriaceae</taxon>
        <taxon>Methylorubrum</taxon>
    </lineage>
</organism>
<sequence>MATGRRRTPDGGQYRLDRHTLTLTGADGRSQRPFFAYSSQNELPEADRDMIFVGDSVFCSND</sequence>
<dbReference type="Proteomes" id="UP000233769">
    <property type="component" value="Chromosome tk0001"/>
</dbReference>
<gene>
    <name evidence="1" type="ORF">TK0001_5408</name>
</gene>
<dbReference type="EMBL" id="LT962688">
    <property type="protein sequence ID" value="SOR31984.1"/>
    <property type="molecule type" value="Genomic_DNA"/>
</dbReference>
<proteinExistence type="predicted"/>
<name>A0A2N9AXD0_METEX</name>
<evidence type="ECO:0000313" key="2">
    <source>
        <dbReference type="Proteomes" id="UP000233769"/>
    </source>
</evidence>
<dbReference type="AlphaFoldDB" id="A0A2N9AXD0"/>